<keyword evidence="3" id="KW-1185">Reference proteome</keyword>
<dbReference type="EMBL" id="MU863881">
    <property type="protein sequence ID" value="KAK4204504.1"/>
    <property type="molecule type" value="Genomic_DNA"/>
</dbReference>
<evidence type="ECO:0000313" key="3">
    <source>
        <dbReference type="Proteomes" id="UP001303160"/>
    </source>
</evidence>
<evidence type="ECO:0000256" key="1">
    <source>
        <dbReference type="SAM" id="MobiDB-lite"/>
    </source>
</evidence>
<reference evidence="2" key="2">
    <citation type="submission" date="2023-05" db="EMBL/GenBank/DDBJ databases">
        <authorList>
            <consortium name="Lawrence Berkeley National Laboratory"/>
            <person name="Steindorff A."/>
            <person name="Hensen N."/>
            <person name="Bonometti L."/>
            <person name="Westerberg I."/>
            <person name="Brannstrom I.O."/>
            <person name="Guillou S."/>
            <person name="Cros-Aarteil S."/>
            <person name="Calhoun S."/>
            <person name="Haridas S."/>
            <person name="Kuo A."/>
            <person name="Mondo S."/>
            <person name="Pangilinan J."/>
            <person name="Riley R."/>
            <person name="Labutti K."/>
            <person name="Andreopoulos B."/>
            <person name="Lipzen A."/>
            <person name="Chen C."/>
            <person name="Yanf M."/>
            <person name="Daum C."/>
            <person name="Ng V."/>
            <person name="Clum A."/>
            <person name="Ohm R."/>
            <person name="Martin F."/>
            <person name="Silar P."/>
            <person name="Natvig D."/>
            <person name="Lalanne C."/>
            <person name="Gautier V."/>
            <person name="Ament-Velasquez S.L."/>
            <person name="Kruys A."/>
            <person name="Hutchinson M.I."/>
            <person name="Powell A.J."/>
            <person name="Barry K."/>
            <person name="Miller A.N."/>
            <person name="Grigoriev I.V."/>
            <person name="Debuchy R."/>
            <person name="Gladieux P."/>
            <person name="Thoren M.H."/>
            <person name="Johannesson H."/>
        </authorList>
    </citation>
    <scope>NUCLEOTIDE SEQUENCE</scope>
    <source>
        <strain evidence="2">CBS 315.58</strain>
    </source>
</reference>
<gene>
    <name evidence="2" type="ORF">QBC40DRAFT_330804</name>
</gene>
<reference evidence="2" key="1">
    <citation type="journal article" date="2023" name="Mol. Phylogenet. Evol.">
        <title>Genome-scale phylogeny and comparative genomics of the fungal order Sordariales.</title>
        <authorList>
            <person name="Hensen N."/>
            <person name="Bonometti L."/>
            <person name="Westerberg I."/>
            <person name="Brannstrom I.O."/>
            <person name="Guillou S."/>
            <person name="Cros-Aarteil S."/>
            <person name="Calhoun S."/>
            <person name="Haridas S."/>
            <person name="Kuo A."/>
            <person name="Mondo S."/>
            <person name="Pangilinan J."/>
            <person name="Riley R."/>
            <person name="LaButti K."/>
            <person name="Andreopoulos B."/>
            <person name="Lipzen A."/>
            <person name="Chen C."/>
            <person name="Yan M."/>
            <person name="Daum C."/>
            <person name="Ng V."/>
            <person name="Clum A."/>
            <person name="Steindorff A."/>
            <person name="Ohm R.A."/>
            <person name="Martin F."/>
            <person name="Silar P."/>
            <person name="Natvig D.O."/>
            <person name="Lalanne C."/>
            <person name="Gautier V."/>
            <person name="Ament-Velasquez S.L."/>
            <person name="Kruys A."/>
            <person name="Hutchinson M.I."/>
            <person name="Powell A.J."/>
            <person name="Barry K."/>
            <person name="Miller A.N."/>
            <person name="Grigoriev I.V."/>
            <person name="Debuchy R."/>
            <person name="Gladieux P."/>
            <person name="Hiltunen Thoren M."/>
            <person name="Johannesson H."/>
        </authorList>
    </citation>
    <scope>NUCLEOTIDE SEQUENCE</scope>
    <source>
        <strain evidence="2">CBS 315.58</strain>
    </source>
</reference>
<organism evidence="2 3">
    <name type="scientific">Triangularia verruculosa</name>
    <dbReference type="NCBI Taxonomy" id="2587418"/>
    <lineage>
        <taxon>Eukaryota</taxon>
        <taxon>Fungi</taxon>
        <taxon>Dikarya</taxon>
        <taxon>Ascomycota</taxon>
        <taxon>Pezizomycotina</taxon>
        <taxon>Sordariomycetes</taxon>
        <taxon>Sordariomycetidae</taxon>
        <taxon>Sordariales</taxon>
        <taxon>Podosporaceae</taxon>
        <taxon>Triangularia</taxon>
    </lineage>
</organism>
<accession>A0AAN7AZB4</accession>
<feature type="region of interest" description="Disordered" evidence="1">
    <location>
        <begin position="92"/>
        <end position="114"/>
    </location>
</feature>
<feature type="compositionally biased region" description="Basic and acidic residues" evidence="1">
    <location>
        <begin position="11"/>
        <end position="22"/>
    </location>
</feature>
<protein>
    <submittedName>
        <fullName evidence="2">Uncharacterized protein</fullName>
    </submittedName>
</protein>
<proteinExistence type="predicted"/>
<comment type="caution">
    <text evidence="2">The sequence shown here is derived from an EMBL/GenBank/DDBJ whole genome shotgun (WGS) entry which is preliminary data.</text>
</comment>
<name>A0AAN7AZB4_9PEZI</name>
<sequence>MMAAPHGTKRHREDDDPNEGRRPTKITVGDTENYPVSLSDITQLPRLCWSLRDIDRRRSSNPAIGRVSTSSRSHSVVYPAPQIHYLRDLQPTFHTNTRPGVPRRSRFQDDQYSLPRPTRPAVYGLIHEQHLLDHRILLPTQPPSAQQPLPTDLEKCIHSLKTPITSLTTSSFPPQAFHEFLRLHEHLSADDRLLPDGVLDIIAGRSPAFPTNNIHVAFNGLKPVNDISDVVPVPYAFDGVRPSDLEHMIRDKEEEILVTTKRYELPVAPNFFFEVGRRGGIKGGSVRAAAVDGAYGARGMFVLKTYGRRSGHRIGGEGLAFSATYDDEMSGTAGRGVHVLRLYVHHVTAGSDESEDGDDVEGLTYHMTELGSWEMTADYEEFLKGATAFRNLRLWAAMVRIGAVDEANDGVSLEKH</sequence>
<dbReference type="AlphaFoldDB" id="A0AAN7AZB4"/>
<evidence type="ECO:0000313" key="2">
    <source>
        <dbReference type="EMBL" id="KAK4204504.1"/>
    </source>
</evidence>
<feature type="region of interest" description="Disordered" evidence="1">
    <location>
        <begin position="1"/>
        <end position="33"/>
    </location>
</feature>
<dbReference type="Proteomes" id="UP001303160">
    <property type="component" value="Unassembled WGS sequence"/>
</dbReference>